<proteinExistence type="predicted"/>
<keyword evidence="3 6" id="KW-0413">Isomerase</keyword>
<evidence type="ECO:0000256" key="1">
    <source>
        <dbReference type="ARBA" id="ARBA00013194"/>
    </source>
</evidence>
<feature type="domain" description="PPIase cyclophilin-type" evidence="5">
    <location>
        <begin position="74"/>
        <end position="260"/>
    </location>
</feature>
<protein>
    <recommendedName>
        <fullName evidence="1">peptidylprolyl isomerase</fullName>
        <ecNumber evidence="1">5.2.1.8</ecNumber>
    </recommendedName>
</protein>
<dbReference type="Pfam" id="PF00160">
    <property type="entry name" value="Pro_isomerase"/>
    <property type="match status" value="1"/>
</dbReference>
<keyword evidence="2" id="KW-0697">Rotamase</keyword>
<keyword evidence="4" id="KW-0732">Signal</keyword>
<dbReference type="PANTHER" id="PTHR43246">
    <property type="entry name" value="PEPTIDYL-PROLYL CIS-TRANS ISOMERASE CYP38, CHLOROPLASTIC"/>
    <property type="match status" value="1"/>
</dbReference>
<dbReference type="RefSeq" id="WP_193987202.1">
    <property type="nucleotide sequence ID" value="NZ_CP063656.1"/>
</dbReference>
<name>A0A7S6UI99_9GAMM</name>
<dbReference type="Proteomes" id="UP000594059">
    <property type="component" value="Chromosome"/>
</dbReference>
<dbReference type="EC" id="5.2.1.8" evidence="1"/>
<sequence>MLTSTVLSSALLSSVLVGACIGLPTAHAAQAQTPAVSDAPIKAPSVSEILAASPDADWRTPDPGNILYMDVAGGRVVIELAPGFAPEHVANIRTLAREHFWDDLSIYRAQDNFVVQFGDPDAGELGARSLGGARTHLPAEFERPAAGLAFTALADSDGWAPQVGFVDGFPAAQDPAGGSAWMTHCYGALGAGRDMAADSSNGAELYVVIGQSPRQLDRNITLVGRVVRGMEFLSATPRGPEPMGVYDNPARRTPIATIRLASELPADQRERLQLLRTDSATFAAVTEARRNRRDDWYKSSAGHIDLCNVPLPVREMPEG</sequence>
<dbReference type="InterPro" id="IPR002130">
    <property type="entry name" value="Cyclophilin-type_PPIase_dom"/>
</dbReference>
<dbReference type="AlphaFoldDB" id="A0A7S6UI99"/>
<keyword evidence="7" id="KW-1185">Reference proteome</keyword>
<dbReference type="KEGG" id="lcic:INQ41_03880"/>
<dbReference type="SUPFAM" id="SSF50891">
    <property type="entry name" value="Cyclophilin-like"/>
    <property type="match status" value="1"/>
</dbReference>
<evidence type="ECO:0000256" key="2">
    <source>
        <dbReference type="ARBA" id="ARBA00023110"/>
    </source>
</evidence>
<feature type="signal peptide" evidence="4">
    <location>
        <begin position="1"/>
        <end position="28"/>
    </location>
</feature>
<evidence type="ECO:0000259" key="5">
    <source>
        <dbReference type="PROSITE" id="PS50072"/>
    </source>
</evidence>
<feature type="chain" id="PRO_5032708755" description="peptidylprolyl isomerase" evidence="4">
    <location>
        <begin position="29"/>
        <end position="319"/>
    </location>
</feature>
<evidence type="ECO:0000313" key="7">
    <source>
        <dbReference type="Proteomes" id="UP000594059"/>
    </source>
</evidence>
<dbReference type="InterPro" id="IPR044665">
    <property type="entry name" value="E_coli_cyclophilin_A-like"/>
</dbReference>
<gene>
    <name evidence="6" type="ORF">INQ41_03880</name>
</gene>
<dbReference type="Gene3D" id="2.40.100.10">
    <property type="entry name" value="Cyclophilin-like"/>
    <property type="match status" value="1"/>
</dbReference>
<dbReference type="EMBL" id="CP063656">
    <property type="protein sequence ID" value="QOW20769.1"/>
    <property type="molecule type" value="Genomic_DNA"/>
</dbReference>
<evidence type="ECO:0000256" key="4">
    <source>
        <dbReference type="SAM" id="SignalP"/>
    </source>
</evidence>
<evidence type="ECO:0000256" key="3">
    <source>
        <dbReference type="ARBA" id="ARBA00023235"/>
    </source>
</evidence>
<evidence type="ECO:0000313" key="6">
    <source>
        <dbReference type="EMBL" id="QOW20769.1"/>
    </source>
</evidence>
<organism evidence="6 7">
    <name type="scientific">Novilysobacter ciconiae</name>
    <dbReference type="NCBI Taxonomy" id="2781022"/>
    <lineage>
        <taxon>Bacteria</taxon>
        <taxon>Pseudomonadati</taxon>
        <taxon>Pseudomonadota</taxon>
        <taxon>Gammaproteobacteria</taxon>
        <taxon>Lysobacterales</taxon>
        <taxon>Lysobacteraceae</taxon>
        <taxon>Novilysobacter</taxon>
    </lineage>
</organism>
<dbReference type="PROSITE" id="PS50072">
    <property type="entry name" value="CSA_PPIASE_2"/>
    <property type="match status" value="1"/>
</dbReference>
<dbReference type="GO" id="GO:0003755">
    <property type="term" value="F:peptidyl-prolyl cis-trans isomerase activity"/>
    <property type="evidence" value="ECO:0007669"/>
    <property type="project" value="UniProtKB-KW"/>
</dbReference>
<accession>A0A7S6UI99</accession>
<reference evidence="6 7" key="1">
    <citation type="submission" date="2020-10" db="EMBL/GenBank/DDBJ databases">
        <title>complete genome sequencing of Lysobacter sp. H21R20.</title>
        <authorList>
            <person name="Bae J.-W."/>
            <person name="Lee S.-Y."/>
        </authorList>
    </citation>
    <scope>NUCLEOTIDE SEQUENCE [LARGE SCALE GENOMIC DNA]</scope>
    <source>
        <strain evidence="6 7">H21R20</strain>
    </source>
</reference>
<dbReference type="InterPro" id="IPR029000">
    <property type="entry name" value="Cyclophilin-like_dom_sf"/>
</dbReference>